<accession>A0A2I1GW29</accession>
<evidence type="ECO:0000313" key="1">
    <source>
        <dbReference type="EMBL" id="PKY50734.1"/>
    </source>
</evidence>
<protein>
    <recommendedName>
        <fullName evidence="3">Helitron helicase-like domain-containing protein</fullName>
    </recommendedName>
</protein>
<gene>
    <name evidence="1" type="ORF">RhiirA4_546135</name>
</gene>
<comment type="caution">
    <text evidence="1">The sequence shown here is derived from an EMBL/GenBank/DDBJ whole genome shotgun (WGS) entry which is preliminary data.</text>
</comment>
<dbReference type="EMBL" id="LLXI01000914">
    <property type="protein sequence ID" value="PKY50734.1"/>
    <property type="molecule type" value="Genomic_DNA"/>
</dbReference>
<organism evidence="1 2">
    <name type="scientific">Rhizophagus irregularis</name>
    <dbReference type="NCBI Taxonomy" id="588596"/>
    <lineage>
        <taxon>Eukaryota</taxon>
        <taxon>Fungi</taxon>
        <taxon>Fungi incertae sedis</taxon>
        <taxon>Mucoromycota</taxon>
        <taxon>Glomeromycotina</taxon>
        <taxon>Glomeromycetes</taxon>
        <taxon>Glomerales</taxon>
        <taxon>Glomeraceae</taxon>
        <taxon>Rhizophagus</taxon>
    </lineage>
</organism>
<evidence type="ECO:0000313" key="2">
    <source>
        <dbReference type="Proteomes" id="UP000234323"/>
    </source>
</evidence>
<reference evidence="1 2" key="1">
    <citation type="submission" date="2015-10" db="EMBL/GenBank/DDBJ databases">
        <title>Genome analyses suggest a sexual origin of heterokaryosis in a supposedly ancient asexual fungus.</title>
        <authorList>
            <person name="Ropars J."/>
            <person name="Sedzielewska K."/>
            <person name="Noel J."/>
            <person name="Charron P."/>
            <person name="Farinelli L."/>
            <person name="Marton T."/>
            <person name="Kruger M."/>
            <person name="Pelin A."/>
            <person name="Brachmann A."/>
            <person name="Corradi N."/>
        </authorList>
    </citation>
    <scope>NUCLEOTIDE SEQUENCE [LARGE SCALE GENOMIC DNA]</scope>
    <source>
        <strain evidence="1 2">A4</strain>
    </source>
</reference>
<name>A0A2I1GW29_9GLOM</name>
<dbReference type="PANTHER" id="PTHR45786">
    <property type="entry name" value="DNA BINDING PROTEIN-LIKE"/>
    <property type="match status" value="1"/>
</dbReference>
<sequence>MPDEGQKPVFAQLYIYDTDHENSNRLRVMRDLNAKILQNLQNMLDTYNPYIQNFRQVRDLLQNDADSADISMQIYCDRSNDACRYNTSAASDVAAIMVGDGYEVKPSNRDIVLNLCDRTLQRIFKLHPSYDPLQYVLLFPNGDDGWHLDIPLTDNPRLNT</sequence>
<dbReference type="VEuPathDB" id="FungiDB:RhiirA1_474382"/>
<evidence type="ECO:0008006" key="3">
    <source>
        <dbReference type="Google" id="ProtNLM"/>
    </source>
</evidence>
<dbReference type="PANTHER" id="PTHR45786:SF74">
    <property type="entry name" value="ATP-DEPENDENT DNA HELICASE"/>
    <property type="match status" value="1"/>
</dbReference>
<dbReference type="Proteomes" id="UP000234323">
    <property type="component" value="Unassembled WGS sequence"/>
</dbReference>
<dbReference type="AlphaFoldDB" id="A0A2I1GW29"/>
<keyword evidence="2" id="KW-1185">Reference proteome</keyword>
<proteinExistence type="predicted"/>